<comment type="caution">
    <text evidence="17">The sequence shown here is derived from an EMBL/GenBank/DDBJ whole genome shotgun (WGS) entry which is preliminary data.</text>
</comment>
<evidence type="ECO:0000256" key="2">
    <source>
        <dbReference type="ARBA" id="ARBA00009059"/>
    </source>
</evidence>
<comment type="function">
    <text evidence="12">Distributive alpha-N-methyltransferase that methylates the N-terminus of target proteins containing the N-terminal motif [Ala/Gly/Pro/Ser]-Pro-Lys when the initiator Met is cleaved. Specifically catalyzes mono-, di- or tri-methylation of the exposed alpha-amino group of the Ala, Gly or Ser residue in the [Ala/Gly/Ser]-Pro-Lys motif and mono- or di-methylation of Pro in the Pro-Pro-Lys motif. Some of the substrates may be primed by NTMT2-mediated monomethylation. Catalyzes the trimethylation of the N-terminal Gly in CENPA (after removal of Met-1). Responsible for the N-terminal methylation of KLHL31, MYL2, MYL3, RB1, RCC1, RPL23A and SET. Required during mitosis for normal bipolar spindle formation and chromosome segregation via its action on RCC1.</text>
</comment>
<dbReference type="CDD" id="cd02440">
    <property type="entry name" value="AdoMet_MTases"/>
    <property type="match status" value="1"/>
</dbReference>
<dbReference type="PANTHER" id="PTHR12753:SF1">
    <property type="entry name" value="N-TERMINAL XAA-PRO-LYS N-METHYLTRANSFERASE 1"/>
    <property type="match status" value="1"/>
</dbReference>
<evidence type="ECO:0000256" key="16">
    <source>
        <dbReference type="PIRSR" id="PIRSR016958-1"/>
    </source>
</evidence>
<evidence type="ECO:0000256" key="9">
    <source>
        <dbReference type="ARBA" id="ARBA00041207"/>
    </source>
</evidence>
<keyword evidence="4 17" id="KW-0808">Transferase</keyword>
<comment type="catalytic activity">
    <reaction evidence="14">
        <text>N-terminal L-prolyl-L-prolyl-L-lysyl-[protein] + 2 S-adenosyl-L-methionine = N-terminal N,N-dimethyl-L-prolyl-L-prolyl-L-lysyl-[protein] + 2 S-adenosyl-L-homocysteine + 2 H(+)</text>
        <dbReference type="Rhea" id="RHEA:54736"/>
        <dbReference type="Rhea" id="RHEA-COMP:13787"/>
        <dbReference type="Rhea" id="RHEA-COMP:13974"/>
        <dbReference type="ChEBI" id="CHEBI:15378"/>
        <dbReference type="ChEBI" id="CHEBI:57856"/>
        <dbReference type="ChEBI" id="CHEBI:59789"/>
        <dbReference type="ChEBI" id="CHEBI:138059"/>
        <dbReference type="ChEBI" id="CHEBI:138318"/>
        <dbReference type="EC" id="2.1.1.244"/>
    </reaction>
</comment>
<dbReference type="SUPFAM" id="SSF53335">
    <property type="entry name" value="S-adenosyl-L-methionine-dependent methyltransferases"/>
    <property type="match status" value="1"/>
</dbReference>
<evidence type="ECO:0000256" key="8">
    <source>
        <dbReference type="ARBA" id="ARBA00040761"/>
    </source>
</evidence>
<dbReference type="EMBL" id="JACASE010000003">
    <property type="protein sequence ID" value="KAF6486273.1"/>
    <property type="molecule type" value="Genomic_DNA"/>
</dbReference>
<evidence type="ECO:0000256" key="13">
    <source>
        <dbReference type="ARBA" id="ARBA00047306"/>
    </source>
</evidence>
<dbReference type="InterPro" id="IPR029063">
    <property type="entry name" value="SAM-dependent_MTases_sf"/>
</dbReference>
<proteinExistence type="inferred from homology"/>
<dbReference type="GO" id="GO:0005634">
    <property type="term" value="C:nucleus"/>
    <property type="evidence" value="ECO:0007669"/>
    <property type="project" value="UniProtKB-SubCell"/>
</dbReference>
<evidence type="ECO:0000256" key="7">
    <source>
        <dbReference type="ARBA" id="ARBA00039112"/>
    </source>
</evidence>
<comment type="catalytic activity">
    <reaction evidence="13">
        <text>N-terminal L-seryl-L-prolyl-L-lysyl-[protein] + 3 S-adenosyl-L-methionine = N-terminal N,N,N-trimethyl-L-seryl-L-prolyl-L-lysyl-[protein] + 3 S-adenosyl-L-homocysteine + 3 H(+)</text>
        <dbReference type="Rhea" id="RHEA:54724"/>
        <dbReference type="Rhea" id="RHEA-COMP:13789"/>
        <dbReference type="Rhea" id="RHEA-COMP:13973"/>
        <dbReference type="ChEBI" id="CHEBI:15378"/>
        <dbReference type="ChEBI" id="CHEBI:57856"/>
        <dbReference type="ChEBI" id="CHEBI:59789"/>
        <dbReference type="ChEBI" id="CHEBI:138061"/>
        <dbReference type="ChEBI" id="CHEBI:138317"/>
        <dbReference type="EC" id="2.1.1.244"/>
    </reaction>
</comment>
<evidence type="ECO:0000313" key="17">
    <source>
        <dbReference type="EMBL" id="KAF6486273.1"/>
    </source>
</evidence>
<gene>
    <name evidence="17" type="ORF">HJG63_014429</name>
</gene>
<dbReference type="GO" id="GO:0071885">
    <property type="term" value="F:N-terminal protein N-methyltransferase activity"/>
    <property type="evidence" value="ECO:0007669"/>
    <property type="project" value="UniProtKB-EC"/>
</dbReference>
<evidence type="ECO:0000256" key="6">
    <source>
        <dbReference type="ARBA" id="ARBA00023242"/>
    </source>
</evidence>
<evidence type="ECO:0000256" key="5">
    <source>
        <dbReference type="ARBA" id="ARBA00022691"/>
    </source>
</evidence>
<evidence type="ECO:0000256" key="15">
    <source>
        <dbReference type="ARBA" id="ARBA00048167"/>
    </source>
</evidence>
<sequence>MERCAWVHLSHFPHLKLRRRCQVWCLSRDLAGGSMTSEVIEDEKQFYSKAKTYWKEVPPTVDGMLGGYGHISSIDINSSRKFLQRFLREGPNKTGTSCALDCGAGIGRITKRLLLPLFGAVDMVDVTEDFLVKAKTYLGEEGKRVRNYFCCGLQDFSPEPNSYDVIWIQWVIGHLTDQHLAEFLQRCKRGLRPNGVIVIKDNMAQEGVILDDVDSSVCRDLGVVHSIIRSAGLSLLAQERQENLPDEIYHVYSLALR</sequence>
<organism evidence="17 18">
    <name type="scientific">Rousettus aegyptiacus</name>
    <name type="common">Egyptian fruit bat</name>
    <name type="synonym">Pteropus aegyptiacus</name>
    <dbReference type="NCBI Taxonomy" id="9407"/>
    <lineage>
        <taxon>Eukaryota</taxon>
        <taxon>Metazoa</taxon>
        <taxon>Chordata</taxon>
        <taxon>Craniata</taxon>
        <taxon>Vertebrata</taxon>
        <taxon>Euteleostomi</taxon>
        <taxon>Mammalia</taxon>
        <taxon>Eutheria</taxon>
        <taxon>Laurasiatheria</taxon>
        <taxon>Chiroptera</taxon>
        <taxon>Yinpterochiroptera</taxon>
        <taxon>Pteropodoidea</taxon>
        <taxon>Pteropodidae</taxon>
        <taxon>Rousettinae</taxon>
        <taxon>Rousettus</taxon>
    </lineage>
</organism>
<evidence type="ECO:0000256" key="1">
    <source>
        <dbReference type="ARBA" id="ARBA00004123"/>
    </source>
</evidence>
<keyword evidence="18" id="KW-1185">Reference proteome</keyword>
<dbReference type="InterPro" id="IPR008576">
    <property type="entry name" value="MeTrfase_NTM1"/>
</dbReference>
<feature type="binding site" evidence="16">
    <location>
        <position position="108"/>
    </location>
    <ligand>
        <name>S-adenosyl-L-methionine</name>
        <dbReference type="ChEBI" id="CHEBI:59789"/>
    </ligand>
</feature>
<dbReference type="PIRSF" id="PIRSF016958">
    <property type="entry name" value="DUF858_MeTrfase_lik"/>
    <property type="match status" value="1"/>
</dbReference>
<reference evidence="17 18" key="1">
    <citation type="journal article" date="2020" name="Nature">
        <title>Six reference-quality genomes reveal evolution of bat adaptations.</title>
        <authorList>
            <person name="Jebb D."/>
            <person name="Huang Z."/>
            <person name="Pippel M."/>
            <person name="Hughes G.M."/>
            <person name="Lavrichenko K."/>
            <person name="Devanna P."/>
            <person name="Winkler S."/>
            <person name="Jermiin L.S."/>
            <person name="Skirmuntt E.C."/>
            <person name="Katzourakis A."/>
            <person name="Burkitt-Gray L."/>
            <person name="Ray D.A."/>
            <person name="Sullivan K.A.M."/>
            <person name="Roscito J.G."/>
            <person name="Kirilenko B.M."/>
            <person name="Davalos L.M."/>
            <person name="Corthals A.P."/>
            <person name="Power M.L."/>
            <person name="Jones G."/>
            <person name="Ransome R.D."/>
            <person name="Dechmann D.K.N."/>
            <person name="Locatelli A.G."/>
            <person name="Puechmaille S.J."/>
            <person name="Fedrigo O."/>
            <person name="Jarvis E.D."/>
            <person name="Hiller M."/>
            <person name="Vernes S.C."/>
            <person name="Myers E.W."/>
            <person name="Teeling E.C."/>
        </authorList>
    </citation>
    <scope>NUCLEOTIDE SEQUENCE [LARGE SCALE GENOMIC DNA]</scope>
    <source>
        <strain evidence="17">MRouAeg1</strain>
        <tissue evidence="17">Muscle</tissue>
    </source>
</reference>
<comment type="similarity">
    <text evidence="2">Belongs to the methyltransferase superfamily. NTM1 family.</text>
</comment>
<dbReference type="FunFam" id="3.40.50.150:FF:000025">
    <property type="entry name" value="N-terminal Xaa-Pro-Lys N-methyltransferase 1"/>
    <property type="match status" value="1"/>
</dbReference>
<feature type="binding site" evidence="16">
    <location>
        <begin position="153"/>
        <end position="154"/>
    </location>
    <ligand>
        <name>S-adenosyl-L-methionine</name>
        <dbReference type="ChEBI" id="CHEBI:59789"/>
    </ligand>
</feature>
<feature type="binding site" evidence="16">
    <location>
        <position position="169"/>
    </location>
    <ligand>
        <name>S-adenosyl-L-methionine</name>
        <dbReference type="ChEBI" id="CHEBI:59789"/>
    </ligand>
</feature>
<name>A0A7J8INU7_ROUAE</name>
<dbReference type="Gene3D" id="3.40.50.150">
    <property type="entry name" value="Vaccinia Virus protein VP39"/>
    <property type="match status" value="1"/>
</dbReference>
<dbReference type="AlphaFoldDB" id="A0A7J8INU7"/>
<comment type="subcellular location">
    <subcellularLocation>
        <location evidence="1">Nucleus</location>
    </subcellularLocation>
</comment>
<dbReference type="GO" id="GO:0005737">
    <property type="term" value="C:cytoplasm"/>
    <property type="evidence" value="ECO:0007669"/>
    <property type="project" value="TreeGrafter"/>
</dbReference>
<dbReference type="Proteomes" id="UP000593571">
    <property type="component" value="Unassembled WGS sequence"/>
</dbReference>
<evidence type="ECO:0000256" key="3">
    <source>
        <dbReference type="ARBA" id="ARBA00022603"/>
    </source>
</evidence>
<protein>
    <recommendedName>
        <fullName evidence="8">N-terminal Xaa-Pro-Lys N-methyltransferase 1</fullName>
        <ecNumber evidence="7">2.1.1.244</ecNumber>
    </recommendedName>
    <alternativeName>
        <fullName evidence="9">Alpha N-terminal protein methyltransferase 1A</fullName>
    </alternativeName>
    <alternativeName>
        <fullName evidence="11">Methyltransferase-like protein 11A</fullName>
    </alternativeName>
    <alternativeName>
        <fullName evidence="10">X-Pro-Lys N-terminal protein methyltransferase 1A</fullName>
    </alternativeName>
</protein>
<keyword evidence="6" id="KW-0539">Nucleus</keyword>
<evidence type="ECO:0000256" key="10">
    <source>
        <dbReference type="ARBA" id="ARBA00041385"/>
    </source>
</evidence>
<comment type="catalytic activity">
    <reaction evidence="15">
        <text>N-terminal L-alanyl-L-prolyl-L-lysyl-[protein] + 3 S-adenosyl-L-methionine = N-terminal N,N,N-trimethyl-L-alanyl-L-prolyl-L-lysyl-[protein] + 3 S-adenosyl-L-homocysteine + 3 H(+)</text>
        <dbReference type="Rhea" id="RHEA:54712"/>
        <dbReference type="Rhea" id="RHEA-COMP:13785"/>
        <dbReference type="Rhea" id="RHEA-COMP:13971"/>
        <dbReference type="ChEBI" id="CHEBI:15378"/>
        <dbReference type="ChEBI" id="CHEBI:57856"/>
        <dbReference type="ChEBI" id="CHEBI:59789"/>
        <dbReference type="ChEBI" id="CHEBI:138057"/>
        <dbReference type="ChEBI" id="CHEBI:138315"/>
        <dbReference type="EC" id="2.1.1.244"/>
    </reaction>
</comment>
<keyword evidence="5 16" id="KW-0949">S-adenosyl-L-methionine</keyword>
<evidence type="ECO:0000256" key="12">
    <source>
        <dbReference type="ARBA" id="ARBA00046023"/>
    </source>
</evidence>
<dbReference type="EC" id="2.1.1.244" evidence="7"/>
<keyword evidence="3 17" id="KW-0489">Methyltransferase</keyword>
<evidence type="ECO:0000256" key="11">
    <source>
        <dbReference type="ARBA" id="ARBA00042768"/>
    </source>
</evidence>
<feature type="binding site" evidence="16">
    <location>
        <position position="103"/>
    </location>
    <ligand>
        <name>S-adenosyl-L-methionine</name>
        <dbReference type="ChEBI" id="CHEBI:59789"/>
    </ligand>
</feature>
<dbReference type="PANTHER" id="PTHR12753">
    <property type="entry name" value="AD-003 - RELATED"/>
    <property type="match status" value="1"/>
</dbReference>
<dbReference type="Pfam" id="PF05891">
    <property type="entry name" value="Methyltransf_PK"/>
    <property type="match status" value="1"/>
</dbReference>
<evidence type="ECO:0000313" key="18">
    <source>
        <dbReference type="Proteomes" id="UP000593571"/>
    </source>
</evidence>
<dbReference type="GO" id="GO:0032259">
    <property type="term" value="P:methylation"/>
    <property type="evidence" value="ECO:0007669"/>
    <property type="project" value="UniProtKB-KW"/>
</dbReference>
<evidence type="ECO:0000256" key="14">
    <source>
        <dbReference type="ARBA" id="ARBA00047885"/>
    </source>
</evidence>
<feature type="binding site" evidence="16">
    <location>
        <begin position="125"/>
        <end position="127"/>
    </location>
    <ligand>
        <name>S-adenosyl-L-methionine</name>
        <dbReference type="ChEBI" id="CHEBI:59789"/>
    </ligand>
</feature>
<evidence type="ECO:0000256" key="4">
    <source>
        <dbReference type="ARBA" id="ARBA00022679"/>
    </source>
</evidence>
<accession>A0A7J8INU7</accession>